<dbReference type="InterPro" id="IPR000340">
    <property type="entry name" value="Dual-sp_phosphatase_cat-dom"/>
</dbReference>
<evidence type="ECO:0000313" key="7">
    <source>
        <dbReference type="Proteomes" id="UP001386955"/>
    </source>
</evidence>
<dbReference type="Gene3D" id="3.40.20.10">
    <property type="entry name" value="Severin"/>
    <property type="match status" value="1"/>
</dbReference>
<dbReference type="Proteomes" id="UP001386955">
    <property type="component" value="Unassembled WGS sequence"/>
</dbReference>
<comment type="caution">
    <text evidence="6">The sequence shown here is derived from an EMBL/GenBank/DDBJ whole genome shotgun (WGS) entry which is preliminary data.</text>
</comment>
<name>A0AAN9XN26_PSOTE</name>
<evidence type="ECO:0000259" key="5">
    <source>
        <dbReference type="PROSITE" id="PS50056"/>
    </source>
</evidence>
<dbReference type="PANTHER" id="PTHR46381">
    <property type="entry name" value="MKPA PROTEIN"/>
    <property type="match status" value="1"/>
</dbReference>
<dbReference type="InterPro" id="IPR020422">
    <property type="entry name" value="TYR_PHOSPHATASE_DUAL_dom"/>
</dbReference>
<keyword evidence="2" id="KW-0904">Protein phosphatase</keyword>
<proteinExistence type="predicted"/>
<feature type="region of interest" description="Disordered" evidence="3">
    <location>
        <begin position="443"/>
        <end position="545"/>
    </location>
</feature>
<dbReference type="GO" id="GO:0004721">
    <property type="term" value="F:phosphoprotein phosphatase activity"/>
    <property type="evidence" value="ECO:0007669"/>
    <property type="project" value="UniProtKB-KW"/>
</dbReference>
<feature type="compositionally biased region" description="Basic and acidic residues" evidence="3">
    <location>
        <begin position="1"/>
        <end position="12"/>
    </location>
</feature>
<accession>A0AAN9XN26</accession>
<evidence type="ECO:0008006" key="8">
    <source>
        <dbReference type="Google" id="ProtNLM"/>
    </source>
</evidence>
<keyword evidence="7" id="KW-1185">Reference proteome</keyword>
<feature type="compositionally biased region" description="Polar residues" evidence="3">
    <location>
        <begin position="494"/>
        <end position="504"/>
    </location>
</feature>
<dbReference type="Pfam" id="PF00782">
    <property type="entry name" value="DSPc"/>
    <property type="match status" value="1"/>
</dbReference>
<dbReference type="AlphaFoldDB" id="A0AAN9XN26"/>
<feature type="domain" description="Tyrosine specific protein phosphatases" evidence="5">
    <location>
        <begin position="164"/>
        <end position="218"/>
    </location>
</feature>
<dbReference type="PROSITE" id="PS50056">
    <property type="entry name" value="TYR_PHOSPHATASE_2"/>
    <property type="match status" value="1"/>
</dbReference>
<evidence type="ECO:0000256" key="2">
    <source>
        <dbReference type="ARBA" id="ARBA00022912"/>
    </source>
</evidence>
<dbReference type="SUPFAM" id="SSF55753">
    <property type="entry name" value="Actin depolymerizing proteins"/>
    <property type="match status" value="1"/>
</dbReference>
<dbReference type="InterPro" id="IPR029006">
    <property type="entry name" value="ADF-H/Gelsolin-like_dom_sf"/>
</dbReference>
<feature type="region of interest" description="Disordered" evidence="3">
    <location>
        <begin position="579"/>
        <end position="606"/>
    </location>
</feature>
<dbReference type="InterPro" id="IPR000387">
    <property type="entry name" value="Tyr_Pase_dom"/>
</dbReference>
<sequence>MLGEESKEERGGGGHRRTHSRSASWAERSPASRKPARSLQPLAINKRSVSEWPSAACDDVGDWGFPATPRGPSKKTSEWSSGQVFELRKDKLAFYDKECSRIAEHVYLGSDTVAKSEEVLRRHGITHVLNCVGFVCPEYFKRELVYKTLWLRDSPSEDITSILYDVFDYLEDVRQQGGRVLVHCCQGVSRSSSLVIAYLMWREGRSFEDAFHYVKNARGVTNPNMGFACQLLQCQKRVLALPPSPSSLLRMYRIAPHSPYDPLHLVPKMLHHPSPRALDSRGAFVVLVPSAIYVWIGKDCASVMSCNATSAAAQVVRYERATGDIVTVIEDQEPNHFWAALSNNDNVQTTPTPTPTTRRVEDYDLDFGIFHKALAGGVVPPFSLSNAGSENCLPSRQNVWGRFTRKLATGIIKGFFTSSKCFESSANLQDQIQLKHLHAFPPSPNNFRSSFDNTNNNNNNNANFPSLPSPSDSFASFPRSSSKFSSKSPTLSPTNSDYATSLTFSPSSTPMPSRHPSPSPSGLESAEPFHVKNASSSETSSLIQKQAVSSSSEGFLANPTLLGTKSTLTAKVVSYPSIAERRGSNPPPRMLLPSATESHRARKIRARSRSFSLPALDDTFMKDVNY</sequence>
<evidence type="ECO:0000256" key="1">
    <source>
        <dbReference type="ARBA" id="ARBA00022801"/>
    </source>
</evidence>
<feature type="compositionally biased region" description="Polar residues" evidence="3">
    <location>
        <begin position="533"/>
        <end position="545"/>
    </location>
</feature>
<reference evidence="6 7" key="1">
    <citation type="submission" date="2024-01" db="EMBL/GenBank/DDBJ databases">
        <title>The genomes of 5 underutilized Papilionoideae crops provide insights into root nodulation and disease resistanc.</title>
        <authorList>
            <person name="Jiang F."/>
        </authorList>
    </citation>
    <scope>NUCLEOTIDE SEQUENCE [LARGE SCALE GENOMIC DNA]</scope>
    <source>
        <strain evidence="6">DUOXIRENSHENG_FW03</strain>
        <tissue evidence="6">Leaves</tissue>
    </source>
</reference>
<dbReference type="GO" id="GO:0051015">
    <property type="term" value="F:actin filament binding"/>
    <property type="evidence" value="ECO:0007669"/>
    <property type="project" value="InterPro"/>
</dbReference>
<dbReference type="SMART" id="SM00195">
    <property type="entry name" value="DSPc"/>
    <property type="match status" value="1"/>
</dbReference>
<evidence type="ECO:0000256" key="3">
    <source>
        <dbReference type="SAM" id="MobiDB-lite"/>
    </source>
</evidence>
<dbReference type="InterPro" id="IPR029021">
    <property type="entry name" value="Prot-tyrosine_phosphatase-like"/>
</dbReference>
<dbReference type="PROSITE" id="PS00383">
    <property type="entry name" value="TYR_PHOSPHATASE_1"/>
    <property type="match status" value="1"/>
</dbReference>
<dbReference type="InterPro" id="IPR016130">
    <property type="entry name" value="Tyr_Pase_AS"/>
</dbReference>
<dbReference type="PROSITE" id="PS50054">
    <property type="entry name" value="TYR_PHOSPHATASE_DUAL"/>
    <property type="match status" value="1"/>
</dbReference>
<dbReference type="CDD" id="cd14498">
    <property type="entry name" value="DSP"/>
    <property type="match status" value="1"/>
</dbReference>
<evidence type="ECO:0000313" key="6">
    <source>
        <dbReference type="EMBL" id="KAK7399610.1"/>
    </source>
</evidence>
<dbReference type="PANTHER" id="PTHR46381:SF2">
    <property type="entry name" value="MAP KINASE PHOSPHATASE"/>
    <property type="match status" value="1"/>
</dbReference>
<keyword evidence="1" id="KW-0378">Hydrolase</keyword>
<organism evidence="6 7">
    <name type="scientific">Psophocarpus tetragonolobus</name>
    <name type="common">Winged bean</name>
    <name type="synonym">Dolichos tetragonolobus</name>
    <dbReference type="NCBI Taxonomy" id="3891"/>
    <lineage>
        <taxon>Eukaryota</taxon>
        <taxon>Viridiplantae</taxon>
        <taxon>Streptophyta</taxon>
        <taxon>Embryophyta</taxon>
        <taxon>Tracheophyta</taxon>
        <taxon>Spermatophyta</taxon>
        <taxon>Magnoliopsida</taxon>
        <taxon>eudicotyledons</taxon>
        <taxon>Gunneridae</taxon>
        <taxon>Pentapetalae</taxon>
        <taxon>rosids</taxon>
        <taxon>fabids</taxon>
        <taxon>Fabales</taxon>
        <taxon>Fabaceae</taxon>
        <taxon>Papilionoideae</taxon>
        <taxon>50 kb inversion clade</taxon>
        <taxon>NPAAA clade</taxon>
        <taxon>indigoferoid/millettioid clade</taxon>
        <taxon>Phaseoleae</taxon>
        <taxon>Psophocarpus</taxon>
    </lineage>
</organism>
<dbReference type="SMART" id="SM00262">
    <property type="entry name" value="GEL"/>
    <property type="match status" value="1"/>
</dbReference>
<protein>
    <recommendedName>
        <fullName evidence="8">Protein-tyrosine-phosphatase MKP1</fullName>
    </recommendedName>
</protein>
<gene>
    <name evidence="6" type="ORF">VNO78_10795</name>
</gene>
<dbReference type="SUPFAM" id="SSF52799">
    <property type="entry name" value="(Phosphotyrosine protein) phosphatases II"/>
    <property type="match status" value="1"/>
</dbReference>
<evidence type="ECO:0000259" key="4">
    <source>
        <dbReference type="PROSITE" id="PS50054"/>
    </source>
</evidence>
<feature type="domain" description="Tyrosine-protein phosphatase" evidence="4">
    <location>
        <begin position="98"/>
        <end position="240"/>
    </location>
</feature>
<dbReference type="InterPro" id="IPR007122">
    <property type="entry name" value="Villin/Gelsolin"/>
</dbReference>
<dbReference type="Gene3D" id="3.90.190.10">
    <property type="entry name" value="Protein tyrosine phosphatase superfamily"/>
    <property type="match status" value="1"/>
</dbReference>
<feature type="region of interest" description="Disordered" evidence="3">
    <location>
        <begin position="1"/>
        <end position="42"/>
    </location>
</feature>
<dbReference type="EMBL" id="JAYMYS010000003">
    <property type="protein sequence ID" value="KAK7399610.1"/>
    <property type="molecule type" value="Genomic_DNA"/>
</dbReference>
<feature type="compositionally biased region" description="Low complexity" evidence="3">
    <location>
        <begin position="445"/>
        <end position="493"/>
    </location>
</feature>